<evidence type="ECO:0000256" key="5">
    <source>
        <dbReference type="ARBA" id="ARBA00022777"/>
    </source>
</evidence>
<sequence>MLNIPQEKLTAIKNFAHQYIFKLLCQQDIPFILAHLDPQLIGIGAAEHNYYDTPQAAKDFILSLEGQIPACELLNEEWTILPLAQGLYLAQGRHYLTSDEDQQLLVQTHQRATIVIRDLGSDFSYVYINLSHPYQELQGTENFPFQVGSQTYKYMEAELNKAKEQLQQKQQQMEVVLHSVNGGVKSSNDDDTYSYAYISEELPGMFGYTMEEFKKFTGNNAMGMVYPPDLPRALADCNECFKDGNPTYSTKYRVPCKDGSLKWVMDSGRKTKTPEGNTIINSIYLDITKDEEARQSELNHERRTKQQYYDLLSSINSNYYFIYLVNLEDGSGIPLRLPETECAVFTSYSTNGLYDIEPLVRSHFHPDDSAKILEHFSLSGLRRQKKDRHIDFALECRSRLFDSEYRWTAFNSTLLAQSDGYHQIILTLRDIHEDKLKELREQQALQEAFDAAKAANMAKNEFLSRMSHDIRTPMNAIMGMTAIADKYLDDKDRIQDCLAKITTASNHLLNLINEVLDMAKIESGKLNLLEEDFSISAMLQELLDLINPQLLVKKHHFTLTKAPELRDNVLGDKLRLKQLLLNILANAIKYTPPYGSISLEVRETHSRLHDTIGYEFIITDNGIGMDSEFAAKIFEPFARASDSRTSEIEGTGLGMTIALNIARMMNGTIDVQSTLGKGSAFKATVYLRPHQQIRSSKASAPAAGIDSLQEISCRGKQVLLVEDNELNLEIAVELLKYAGLNITTAKNGLEGLDKFKAAPPGTYALILMDIQMPVMNGLEAAKAIRALPVKDAQTVPIVAMTANAFPEDIAATLQAGMNEHLSKPIDLEQFHSILQKWCQ</sequence>
<evidence type="ECO:0000256" key="3">
    <source>
        <dbReference type="ARBA" id="ARBA00022553"/>
    </source>
</evidence>
<comment type="caution">
    <text evidence="11">The sequence shown here is derived from an EMBL/GenBank/DDBJ whole genome shotgun (WGS) entry which is preliminary data.</text>
</comment>
<dbReference type="SUPFAM" id="SSF52172">
    <property type="entry name" value="CheY-like"/>
    <property type="match status" value="1"/>
</dbReference>
<evidence type="ECO:0000313" key="12">
    <source>
        <dbReference type="EMBL" id="MTU04887.1"/>
    </source>
</evidence>
<dbReference type="InterPro" id="IPR004358">
    <property type="entry name" value="Sig_transdc_His_kin-like_C"/>
</dbReference>
<organism evidence="11 14">
    <name type="scientific">Phascolarctobacterium faecium</name>
    <dbReference type="NCBI Taxonomy" id="33025"/>
    <lineage>
        <taxon>Bacteria</taxon>
        <taxon>Bacillati</taxon>
        <taxon>Bacillota</taxon>
        <taxon>Negativicutes</taxon>
        <taxon>Acidaminococcales</taxon>
        <taxon>Acidaminococcaceae</taxon>
        <taxon>Phascolarctobacterium</taxon>
    </lineage>
</organism>
<dbReference type="AlphaFoldDB" id="A0A7X3BWD5"/>
<evidence type="ECO:0000259" key="10">
    <source>
        <dbReference type="PROSITE" id="PS50110"/>
    </source>
</evidence>
<dbReference type="InterPro" id="IPR011006">
    <property type="entry name" value="CheY-like_superfamily"/>
</dbReference>
<evidence type="ECO:0000256" key="2">
    <source>
        <dbReference type="ARBA" id="ARBA00012438"/>
    </source>
</evidence>
<dbReference type="EMBL" id="WNBM01000010">
    <property type="protein sequence ID" value="MTT76698.1"/>
    <property type="molecule type" value="Genomic_DNA"/>
</dbReference>
<feature type="coiled-coil region" evidence="8">
    <location>
        <begin position="152"/>
        <end position="179"/>
    </location>
</feature>
<dbReference type="InterPro" id="IPR035965">
    <property type="entry name" value="PAS-like_dom_sf"/>
</dbReference>
<feature type="domain" description="Histidine kinase" evidence="9">
    <location>
        <begin position="465"/>
        <end position="689"/>
    </location>
</feature>
<dbReference type="Gene3D" id="3.30.565.10">
    <property type="entry name" value="Histidine kinase-like ATPase, C-terminal domain"/>
    <property type="match status" value="1"/>
</dbReference>
<dbReference type="InterPro" id="IPR003594">
    <property type="entry name" value="HATPase_dom"/>
</dbReference>
<keyword evidence="5" id="KW-0418">Kinase</keyword>
<dbReference type="InterPro" id="IPR001789">
    <property type="entry name" value="Sig_transdc_resp-reg_receiver"/>
</dbReference>
<dbReference type="Pfam" id="PF00072">
    <property type="entry name" value="Response_reg"/>
    <property type="match status" value="1"/>
</dbReference>
<dbReference type="Proteomes" id="UP000484547">
    <property type="component" value="Unassembled WGS sequence"/>
</dbReference>
<dbReference type="CDD" id="cd00082">
    <property type="entry name" value="HisKA"/>
    <property type="match status" value="1"/>
</dbReference>
<evidence type="ECO:0000313" key="11">
    <source>
        <dbReference type="EMBL" id="MTT76698.1"/>
    </source>
</evidence>
<proteinExistence type="predicted"/>
<dbReference type="CDD" id="cd17546">
    <property type="entry name" value="REC_hyHK_CKI1_RcsC-like"/>
    <property type="match status" value="1"/>
</dbReference>
<dbReference type="SMART" id="SM00448">
    <property type="entry name" value="REC"/>
    <property type="match status" value="1"/>
</dbReference>
<dbReference type="OrthoDB" id="9811620at2"/>
<dbReference type="Gene3D" id="1.10.287.130">
    <property type="match status" value="1"/>
</dbReference>
<name>A0A7X3BWD5_9FIRM</name>
<dbReference type="SMART" id="SM00387">
    <property type="entry name" value="HATPase_c"/>
    <property type="match status" value="1"/>
</dbReference>
<dbReference type="Pfam" id="PF02518">
    <property type="entry name" value="HATPase_c"/>
    <property type="match status" value="1"/>
</dbReference>
<keyword evidence="8" id="KW-0175">Coiled coil</keyword>
<dbReference type="CDD" id="cd00075">
    <property type="entry name" value="HATPase"/>
    <property type="match status" value="1"/>
</dbReference>
<dbReference type="Pfam" id="PF00512">
    <property type="entry name" value="HisKA"/>
    <property type="match status" value="1"/>
</dbReference>
<dbReference type="RefSeq" id="WP_155164280.1">
    <property type="nucleotide sequence ID" value="NZ_WNBG01000013.1"/>
</dbReference>
<evidence type="ECO:0000256" key="6">
    <source>
        <dbReference type="ARBA" id="ARBA00023012"/>
    </source>
</evidence>
<dbReference type="EMBL" id="WNBW01000013">
    <property type="protein sequence ID" value="MTU04887.1"/>
    <property type="molecule type" value="Genomic_DNA"/>
</dbReference>
<comment type="catalytic activity">
    <reaction evidence="1">
        <text>ATP + protein L-histidine = ADP + protein N-phospho-L-histidine.</text>
        <dbReference type="EC" id="2.7.13.3"/>
    </reaction>
</comment>
<accession>A0A7X3BWD5</accession>
<evidence type="ECO:0000256" key="7">
    <source>
        <dbReference type="PROSITE-ProRule" id="PRU00169"/>
    </source>
</evidence>
<reference evidence="13 14" key="1">
    <citation type="journal article" date="2019" name="Nat. Med.">
        <title>A library of human gut bacterial isolates paired with longitudinal multiomics data enables mechanistic microbiome research.</title>
        <authorList>
            <person name="Poyet M."/>
            <person name="Groussin M."/>
            <person name="Gibbons S.M."/>
            <person name="Avila-Pacheco J."/>
            <person name="Jiang X."/>
            <person name="Kearney S.M."/>
            <person name="Perrotta A.R."/>
            <person name="Berdy B."/>
            <person name="Zhao S."/>
            <person name="Lieberman T.D."/>
            <person name="Swanson P.K."/>
            <person name="Smith M."/>
            <person name="Roesemann S."/>
            <person name="Alexander J.E."/>
            <person name="Rich S.A."/>
            <person name="Livny J."/>
            <person name="Vlamakis H."/>
            <person name="Clish C."/>
            <person name="Bullock K."/>
            <person name="Deik A."/>
            <person name="Scott J."/>
            <person name="Pierce K.A."/>
            <person name="Xavier R.J."/>
            <person name="Alm E.J."/>
        </authorList>
    </citation>
    <scope>NUCLEOTIDE SEQUENCE [LARGE SCALE GENOMIC DNA]</scope>
    <source>
        <strain evidence="11 14">BIOML-A13</strain>
        <strain evidence="12 13">BIOML-A3</strain>
    </source>
</reference>
<keyword evidence="3 7" id="KW-0597">Phosphoprotein</keyword>
<protein>
    <recommendedName>
        <fullName evidence="2">histidine kinase</fullName>
        <ecNumber evidence="2">2.7.13.3</ecNumber>
    </recommendedName>
</protein>
<evidence type="ECO:0000259" key="9">
    <source>
        <dbReference type="PROSITE" id="PS50109"/>
    </source>
</evidence>
<dbReference type="SUPFAM" id="SSF55874">
    <property type="entry name" value="ATPase domain of HSP90 chaperone/DNA topoisomerase II/histidine kinase"/>
    <property type="match status" value="1"/>
</dbReference>
<feature type="modified residue" description="4-aspartylphosphate" evidence="7">
    <location>
        <position position="769"/>
    </location>
</feature>
<dbReference type="InterPro" id="IPR000014">
    <property type="entry name" value="PAS"/>
</dbReference>
<keyword evidence="4" id="KW-0808">Transferase</keyword>
<evidence type="ECO:0000256" key="1">
    <source>
        <dbReference type="ARBA" id="ARBA00000085"/>
    </source>
</evidence>
<dbReference type="Gene3D" id="3.40.50.2300">
    <property type="match status" value="1"/>
</dbReference>
<evidence type="ECO:0000256" key="4">
    <source>
        <dbReference type="ARBA" id="ARBA00022679"/>
    </source>
</evidence>
<dbReference type="SUPFAM" id="SSF47384">
    <property type="entry name" value="Homodimeric domain of signal transducing histidine kinase"/>
    <property type="match status" value="1"/>
</dbReference>
<dbReference type="PRINTS" id="PR00344">
    <property type="entry name" value="BCTRLSENSOR"/>
</dbReference>
<evidence type="ECO:0000256" key="8">
    <source>
        <dbReference type="SAM" id="Coils"/>
    </source>
</evidence>
<dbReference type="PANTHER" id="PTHR43047">
    <property type="entry name" value="TWO-COMPONENT HISTIDINE PROTEIN KINASE"/>
    <property type="match status" value="1"/>
</dbReference>
<dbReference type="InterPro" id="IPR036890">
    <property type="entry name" value="HATPase_C_sf"/>
</dbReference>
<dbReference type="InterPro" id="IPR003661">
    <property type="entry name" value="HisK_dim/P_dom"/>
</dbReference>
<gene>
    <name evidence="11" type="ORF">GMD11_10555</name>
    <name evidence="12" type="ORF">GMD18_10860</name>
</gene>
<dbReference type="Pfam" id="PF08447">
    <property type="entry name" value="PAS_3"/>
    <property type="match status" value="1"/>
</dbReference>
<feature type="domain" description="Response regulatory" evidence="10">
    <location>
        <begin position="717"/>
        <end position="838"/>
    </location>
</feature>
<dbReference type="SMART" id="SM00388">
    <property type="entry name" value="HisKA"/>
    <property type="match status" value="1"/>
</dbReference>
<dbReference type="PROSITE" id="PS50109">
    <property type="entry name" value="HIS_KIN"/>
    <property type="match status" value="1"/>
</dbReference>
<dbReference type="InterPro" id="IPR005467">
    <property type="entry name" value="His_kinase_dom"/>
</dbReference>
<dbReference type="InterPro" id="IPR036097">
    <property type="entry name" value="HisK_dim/P_sf"/>
</dbReference>
<dbReference type="SUPFAM" id="SSF55785">
    <property type="entry name" value="PYP-like sensor domain (PAS domain)"/>
    <property type="match status" value="1"/>
</dbReference>
<evidence type="ECO:0000313" key="14">
    <source>
        <dbReference type="Proteomes" id="UP000484547"/>
    </source>
</evidence>
<keyword evidence="13" id="KW-1185">Reference proteome</keyword>
<dbReference type="GO" id="GO:0000155">
    <property type="term" value="F:phosphorelay sensor kinase activity"/>
    <property type="evidence" value="ECO:0007669"/>
    <property type="project" value="InterPro"/>
</dbReference>
<keyword evidence="6" id="KW-0902">Two-component regulatory system</keyword>
<dbReference type="EC" id="2.7.13.3" evidence="2"/>
<dbReference type="PROSITE" id="PS50110">
    <property type="entry name" value="RESPONSE_REGULATORY"/>
    <property type="match status" value="1"/>
</dbReference>
<dbReference type="InterPro" id="IPR013655">
    <property type="entry name" value="PAS_fold_3"/>
</dbReference>
<dbReference type="Gene3D" id="3.30.450.20">
    <property type="entry name" value="PAS domain"/>
    <property type="match status" value="2"/>
</dbReference>
<evidence type="ECO:0000313" key="13">
    <source>
        <dbReference type="Proteomes" id="UP000443070"/>
    </source>
</evidence>
<dbReference type="Proteomes" id="UP000443070">
    <property type="component" value="Unassembled WGS sequence"/>
</dbReference>
<dbReference type="NCBIfam" id="TIGR00229">
    <property type="entry name" value="sensory_box"/>
    <property type="match status" value="1"/>
</dbReference>